<dbReference type="InterPro" id="IPR035919">
    <property type="entry name" value="EAL_sf"/>
</dbReference>
<evidence type="ECO:0000313" key="4">
    <source>
        <dbReference type="Proteomes" id="UP001596364"/>
    </source>
</evidence>
<dbReference type="RefSeq" id="WP_131257828.1">
    <property type="nucleotide sequence ID" value="NZ_JBHSUS010000001.1"/>
</dbReference>
<sequence length="405" mass="46557">MYAYVARQAIFDRAKEVIGYELLFRDGQQNCYPNIEPDEATSKLINQHHLSTELTDITDGKKAFLNFYRDTLLYRFPTSLDPLTTVIEVIETTEVDAELIRACKHLHDLGYKLALDDYDFDTRWDPLFPYVAMVKIEADERSLQQLPGLLERIRHRPVKVVVERIETNVQFEQFLALGVDYFQGYFFTRPEVMQRKDLPVMKLNLLRMIEISARHDFAMSDMNSVLERDASLAFKLLRYMNNPANYQRQKISSLLHALNYMGQIEVKKFIALLAMANLGDSKPDELLTLSLSRAKFCQAVADYRGDEQNPPKGFLIGLLSTLDAMLDLSMQDIVRRLPLADDISAALRGESGDLRRYLELAQAYEQANWTQTEHLAEALAIPADLMAVKYQQAIQWADELKNTAI</sequence>
<dbReference type="PROSITE" id="PS50883">
    <property type="entry name" value="EAL"/>
    <property type="match status" value="1"/>
</dbReference>
<feature type="domain" description="EAL" evidence="1">
    <location>
        <begin position="1"/>
        <end position="204"/>
    </location>
</feature>
<feature type="domain" description="HDOD" evidence="2">
    <location>
        <begin position="198"/>
        <end position="385"/>
    </location>
</feature>
<dbReference type="Proteomes" id="UP001596364">
    <property type="component" value="Unassembled WGS sequence"/>
</dbReference>
<dbReference type="Gene3D" id="1.10.3210.10">
    <property type="entry name" value="Hypothetical protein af1432"/>
    <property type="match status" value="1"/>
</dbReference>
<dbReference type="Gene3D" id="3.20.20.450">
    <property type="entry name" value="EAL domain"/>
    <property type="match status" value="1"/>
</dbReference>
<dbReference type="Pfam" id="PF08668">
    <property type="entry name" value="HDOD"/>
    <property type="match status" value="1"/>
</dbReference>
<dbReference type="SUPFAM" id="SSF109604">
    <property type="entry name" value="HD-domain/PDEase-like"/>
    <property type="match status" value="1"/>
</dbReference>
<dbReference type="PANTHER" id="PTHR33525">
    <property type="match status" value="1"/>
</dbReference>
<proteinExistence type="predicted"/>
<dbReference type="PROSITE" id="PS51833">
    <property type="entry name" value="HDOD"/>
    <property type="match status" value="1"/>
</dbReference>
<dbReference type="InterPro" id="IPR001633">
    <property type="entry name" value="EAL_dom"/>
</dbReference>
<evidence type="ECO:0000313" key="3">
    <source>
        <dbReference type="EMBL" id="MFC6441409.1"/>
    </source>
</evidence>
<dbReference type="Pfam" id="PF00563">
    <property type="entry name" value="EAL"/>
    <property type="match status" value="1"/>
</dbReference>
<dbReference type="InterPro" id="IPR014408">
    <property type="entry name" value="dGMP_Pdiesterase_EAL/HD-GYP"/>
</dbReference>
<dbReference type="EMBL" id="JBHSUS010000001">
    <property type="protein sequence ID" value="MFC6441409.1"/>
    <property type="molecule type" value="Genomic_DNA"/>
</dbReference>
<comment type="caution">
    <text evidence="3">The sequence shown here is derived from an EMBL/GenBank/DDBJ whole genome shotgun (WGS) entry which is preliminary data.</text>
</comment>
<dbReference type="PANTHER" id="PTHR33525:SF4">
    <property type="entry name" value="CYCLIC DI-GMP PHOSPHODIESTERASE CDGJ"/>
    <property type="match status" value="1"/>
</dbReference>
<evidence type="ECO:0000259" key="1">
    <source>
        <dbReference type="PROSITE" id="PS50883"/>
    </source>
</evidence>
<name>A0ABW1XRN8_9ALTE</name>
<dbReference type="SUPFAM" id="SSF141868">
    <property type="entry name" value="EAL domain-like"/>
    <property type="match status" value="1"/>
</dbReference>
<evidence type="ECO:0000259" key="2">
    <source>
        <dbReference type="PROSITE" id="PS51833"/>
    </source>
</evidence>
<accession>A0ABW1XRN8</accession>
<protein>
    <submittedName>
        <fullName evidence="3">EAL and HDOD domain-containing protein</fullName>
    </submittedName>
</protein>
<dbReference type="InterPro" id="IPR052340">
    <property type="entry name" value="RNase_Y/CdgJ"/>
</dbReference>
<reference evidence="4" key="1">
    <citation type="journal article" date="2019" name="Int. J. Syst. Evol. Microbiol.">
        <title>The Global Catalogue of Microorganisms (GCM) 10K type strain sequencing project: providing services to taxonomists for standard genome sequencing and annotation.</title>
        <authorList>
            <consortium name="The Broad Institute Genomics Platform"/>
            <consortium name="The Broad Institute Genome Sequencing Center for Infectious Disease"/>
            <person name="Wu L."/>
            <person name="Ma J."/>
        </authorList>
    </citation>
    <scope>NUCLEOTIDE SEQUENCE [LARGE SCALE GENOMIC DNA]</scope>
    <source>
        <strain evidence="4">CGMCC 1.16031</strain>
    </source>
</reference>
<organism evidence="3 4">
    <name type="scientific">Pseudobowmanella zhangzhouensis</name>
    <dbReference type="NCBI Taxonomy" id="1537679"/>
    <lineage>
        <taxon>Bacteria</taxon>
        <taxon>Pseudomonadati</taxon>
        <taxon>Pseudomonadota</taxon>
        <taxon>Gammaproteobacteria</taxon>
        <taxon>Alteromonadales</taxon>
        <taxon>Alteromonadaceae</taxon>
    </lineage>
</organism>
<dbReference type="InterPro" id="IPR013976">
    <property type="entry name" value="HDOD"/>
</dbReference>
<gene>
    <name evidence="3" type="ORF">ACFP85_14750</name>
</gene>
<dbReference type="PIRSF" id="PIRSF003180">
    <property type="entry name" value="DiGMPpdiest_YuxH"/>
    <property type="match status" value="1"/>
</dbReference>
<keyword evidence="4" id="KW-1185">Reference proteome</keyword>